<dbReference type="Gene3D" id="3.30.470.20">
    <property type="entry name" value="ATP-grasp fold, B domain"/>
    <property type="match status" value="1"/>
</dbReference>
<keyword evidence="2" id="KW-0472">Membrane</keyword>
<comment type="caution">
    <text evidence="4">The sequence shown here is derived from an EMBL/GenBank/DDBJ whole genome shotgun (WGS) entry which is preliminary data.</text>
</comment>
<name>A0A0G0C0W5_UNCC3</name>
<reference evidence="4 5" key="1">
    <citation type="journal article" date="2015" name="Nature">
        <title>rRNA introns, odd ribosomes, and small enigmatic genomes across a large radiation of phyla.</title>
        <authorList>
            <person name="Brown C.T."/>
            <person name="Hug L.A."/>
            <person name="Thomas B.C."/>
            <person name="Sharon I."/>
            <person name="Castelle C.J."/>
            <person name="Singh A."/>
            <person name="Wilkins M.J."/>
            <person name="Williams K.H."/>
            <person name="Banfield J.F."/>
        </authorList>
    </citation>
    <scope>NUCLEOTIDE SEQUENCE [LARGE SCALE GENOMIC DNA]</scope>
</reference>
<dbReference type="GO" id="GO:0046872">
    <property type="term" value="F:metal ion binding"/>
    <property type="evidence" value="ECO:0007669"/>
    <property type="project" value="InterPro"/>
</dbReference>
<sequence length="449" mass="52841">MQYKSLIISNLAETYYQTYRKSDPTEAEKLIQSDILESDRAVFYANNSKILITSLPLNHEFLEDVRRILSYEIINLYPHKYSESICKDILDDKTLLNQIQKIIRENPDIEIIPYYATSEFFELLTILKQNKLQFTTPETISPKNRFIRDHYNCKVGFRELWERATDKDSFVKIPPGFIVNDLKEALDAAWWFYQKNTNFVFKYNRGTSGFGIVPYNISNLPNNEIEFKKYLTEKHNDKMWFEENFVVEEFIETNTSVYDRSPSIEFKINGDLKHQYNCLQRLREDNYFEGIIISKKIENYFNFDINRVVDSCKRFGEALIEQGYRGNFDIDLIIDKKHNVYAVESNLRRTGGTHIFETATHLFGKNFQNKISVFSRDNLPVKKEINNYSVFKEKISHLLFSKEKGEGVIPSIVSFLAIGTIGYMILAKDLNRLEMIEKELFSVLTDPHE</sequence>
<keyword evidence="2" id="KW-0812">Transmembrane</keyword>
<accession>A0A0G0C0W5</accession>
<keyword evidence="1" id="KW-0067">ATP-binding</keyword>
<evidence type="ECO:0000313" key="5">
    <source>
        <dbReference type="Proteomes" id="UP000034581"/>
    </source>
</evidence>
<dbReference type="STRING" id="1618350.UR67_C0003G0039"/>
<keyword evidence="2" id="KW-1133">Transmembrane helix</keyword>
<feature type="transmembrane region" description="Helical" evidence="2">
    <location>
        <begin position="407"/>
        <end position="426"/>
    </location>
</feature>
<evidence type="ECO:0000259" key="3">
    <source>
        <dbReference type="PROSITE" id="PS50975"/>
    </source>
</evidence>
<gene>
    <name evidence="4" type="ORF">UR67_C0003G0039</name>
</gene>
<dbReference type="PROSITE" id="PS50975">
    <property type="entry name" value="ATP_GRASP"/>
    <property type="match status" value="1"/>
</dbReference>
<organism evidence="4 5">
    <name type="scientific">candidate division CPR3 bacterium GW2011_GWF2_35_18</name>
    <dbReference type="NCBI Taxonomy" id="1618350"/>
    <lineage>
        <taxon>Bacteria</taxon>
        <taxon>Bacteria division CPR3</taxon>
    </lineage>
</organism>
<dbReference type="AlphaFoldDB" id="A0A0G0C0W5"/>
<protein>
    <recommendedName>
        <fullName evidence="3">ATP-grasp domain-containing protein</fullName>
    </recommendedName>
</protein>
<keyword evidence="1" id="KW-0547">Nucleotide-binding</keyword>
<dbReference type="Proteomes" id="UP000034581">
    <property type="component" value="Unassembled WGS sequence"/>
</dbReference>
<dbReference type="SUPFAM" id="SSF56059">
    <property type="entry name" value="Glutathione synthetase ATP-binding domain-like"/>
    <property type="match status" value="1"/>
</dbReference>
<dbReference type="InterPro" id="IPR011761">
    <property type="entry name" value="ATP-grasp"/>
</dbReference>
<proteinExistence type="predicted"/>
<evidence type="ECO:0000313" key="4">
    <source>
        <dbReference type="EMBL" id="KKP69761.1"/>
    </source>
</evidence>
<dbReference type="EMBL" id="LBQB01000003">
    <property type="protein sequence ID" value="KKP69761.1"/>
    <property type="molecule type" value="Genomic_DNA"/>
</dbReference>
<evidence type="ECO:0000256" key="1">
    <source>
        <dbReference type="PROSITE-ProRule" id="PRU00409"/>
    </source>
</evidence>
<evidence type="ECO:0000256" key="2">
    <source>
        <dbReference type="SAM" id="Phobius"/>
    </source>
</evidence>
<feature type="domain" description="ATP-grasp" evidence="3">
    <location>
        <begin position="163"/>
        <end position="376"/>
    </location>
</feature>
<dbReference type="GO" id="GO:0005524">
    <property type="term" value="F:ATP binding"/>
    <property type="evidence" value="ECO:0007669"/>
    <property type="project" value="UniProtKB-UniRule"/>
</dbReference>